<reference evidence="13 14" key="1">
    <citation type="journal article" date="2021" name="Nat. Commun.">
        <title>Genetic determinants of endophytism in the Arabidopsis root mycobiome.</title>
        <authorList>
            <person name="Mesny F."/>
            <person name="Miyauchi S."/>
            <person name="Thiergart T."/>
            <person name="Pickel B."/>
            <person name="Atanasova L."/>
            <person name="Karlsson M."/>
            <person name="Huettel B."/>
            <person name="Barry K.W."/>
            <person name="Haridas S."/>
            <person name="Chen C."/>
            <person name="Bauer D."/>
            <person name="Andreopoulos W."/>
            <person name="Pangilinan J."/>
            <person name="LaButti K."/>
            <person name="Riley R."/>
            <person name="Lipzen A."/>
            <person name="Clum A."/>
            <person name="Drula E."/>
            <person name="Henrissat B."/>
            <person name="Kohler A."/>
            <person name="Grigoriev I.V."/>
            <person name="Martin F.M."/>
            <person name="Hacquard S."/>
        </authorList>
    </citation>
    <scope>NUCLEOTIDE SEQUENCE [LARGE SCALE GENOMIC DNA]</scope>
    <source>
        <strain evidence="13 14">MPI-CAGE-CH-0241</strain>
    </source>
</reference>
<gene>
    <name evidence="13" type="ORF">B0T10DRAFT_455465</name>
</gene>
<keyword evidence="9 11" id="KW-0627">Porphyrin biosynthesis</keyword>
<evidence type="ECO:0000256" key="8">
    <source>
        <dbReference type="ARBA" id="ARBA00023133"/>
    </source>
</evidence>
<dbReference type="NCBIfam" id="TIGR00562">
    <property type="entry name" value="proto_IX_ox"/>
    <property type="match status" value="1"/>
</dbReference>
<evidence type="ECO:0000256" key="6">
    <source>
        <dbReference type="ARBA" id="ARBA00022827"/>
    </source>
</evidence>
<comment type="catalytic activity">
    <reaction evidence="10 11">
        <text>protoporphyrinogen IX + 3 O2 = protoporphyrin IX + 3 H2O2</text>
        <dbReference type="Rhea" id="RHEA:25576"/>
        <dbReference type="ChEBI" id="CHEBI:15379"/>
        <dbReference type="ChEBI" id="CHEBI:16240"/>
        <dbReference type="ChEBI" id="CHEBI:57306"/>
        <dbReference type="ChEBI" id="CHEBI:57307"/>
        <dbReference type="EC" id="1.3.3.4"/>
    </reaction>
</comment>
<dbReference type="Proteomes" id="UP000777438">
    <property type="component" value="Unassembled WGS sequence"/>
</dbReference>
<evidence type="ECO:0000259" key="12">
    <source>
        <dbReference type="Pfam" id="PF01593"/>
    </source>
</evidence>
<dbReference type="Gene3D" id="3.50.50.60">
    <property type="entry name" value="FAD/NAD(P)-binding domain"/>
    <property type="match status" value="1"/>
</dbReference>
<dbReference type="SUPFAM" id="SSF51905">
    <property type="entry name" value="FAD/NAD(P)-binding domain"/>
    <property type="match status" value="1"/>
</dbReference>
<comment type="subcellular location">
    <subcellularLocation>
        <location evidence="11">Mitochondrion inner membrane</location>
    </subcellularLocation>
</comment>
<keyword evidence="8 11" id="KW-0350">Heme biosynthesis</keyword>
<dbReference type="InterPro" id="IPR002937">
    <property type="entry name" value="Amino_oxidase"/>
</dbReference>
<feature type="domain" description="Amine oxidase" evidence="12">
    <location>
        <begin position="65"/>
        <end position="501"/>
    </location>
</feature>
<dbReference type="PANTHER" id="PTHR42923:SF3">
    <property type="entry name" value="PROTOPORPHYRINOGEN OXIDASE"/>
    <property type="match status" value="1"/>
</dbReference>
<evidence type="ECO:0000313" key="14">
    <source>
        <dbReference type="Proteomes" id="UP000777438"/>
    </source>
</evidence>
<dbReference type="GO" id="GO:0005743">
    <property type="term" value="C:mitochondrial inner membrane"/>
    <property type="evidence" value="ECO:0007669"/>
    <property type="project" value="UniProtKB-SubCell"/>
</dbReference>
<dbReference type="InterPro" id="IPR050464">
    <property type="entry name" value="Zeta_carotene_desat/Oxidored"/>
</dbReference>
<keyword evidence="6 11" id="KW-0274">FAD</keyword>
<comment type="similarity">
    <text evidence="3 11">Belongs to the protoporphyrinogen/coproporphyrinogen oxidase family. Protoporphyrinogen oxidase subfamily.</text>
</comment>
<evidence type="ECO:0000256" key="11">
    <source>
        <dbReference type="RuleBase" id="RU367069"/>
    </source>
</evidence>
<evidence type="ECO:0000256" key="10">
    <source>
        <dbReference type="ARBA" id="ARBA00047554"/>
    </source>
</evidence>
<evidence type="ECO:0000256" key="2">
    <source>
        <dbReference type="ARBA" id="ARBA00005073"/>
    </source>
</evidence>
<accession>A0A9P8WDR3</accession>
<evidence type="ECO:0000256" key="7">
    <source>
        <dbReference type="ARBA" id="ARBA00023002"/>
    </source>
</evidence>
<sequence length="583" mass="64660">MSRLAARRFNCCASRRTLTSAAALISTRRPRALHAAGKHDRNQDGRRSYASASVNANIAVLGGGLTGLTTAYYLAKKLPSTANITLYESSDRLGGWVRTERHPVNVGGKRGTVLFERGPRSMTSLHGNFWRYDDLVLYDLCLDLGLRFQTPPVLPRYIYYPDHLVPLPPHISIFDIFREPLFTQNIPAAMVMFFNKMFKANDPSKIPNNDISISDWMHELTSSRHAAGTMASAMVHGIYGGDIEKLSARSVFDRFFWNWYLPEPGFGRRNMPLVETEILKTLGRDKQIQQMALKPKGALIDFGEAGMQSLTDALAAVLKEQSNVTIKLNSPVASIRHDTVKDRVQVASKHKDQRPESYHKVISTITAQDLASAANGSLQTLAKSESVDIMTVNLWFPEENIKPPGTGYLIPGTVWPEVNPEHVLGVFFDSDVQARGPDEPAGTKLFVLMGGHYYKRPGASPPSEEEAIRQARAVLERHLGIARDMPCHAVARLAKNCIPQHYVGHQERMVEAHRELRDAYNGRLAVAGGSYTRIGTVAALRAAYDIATHMTQDNWLEVTGIDDIASGAFSFTTLAEDEVPVRL</sequence>
<dbReference type="InterPro" id="IPR004572">
    <property type="entry name" value="Protoporphyrinogen_oxidase"/>
</dbReference>
<dbReference type="SUPFAM" id="SSF54373">
    <property type="entry name" value="FAD-linked reductases, C-terminal domain"/>
    <property type="match status" value="1"/>
</dbReference>
<comment type="caution">
    <text evidence="13">The sequence shown here is derived from an EMBL/GenBank/DDBJ whole genome shotgun (WGS) entry which is preliminary data.</text>
</comment>
<evidence type="ECO:0000256" key="3">
    <source>
        <dbReference type="ARBA" id="ARBA00010551"/>
    </source>
</evidence>
<organism evidence="13 14">
    <name type="scientific">Thelonectria olida</name>
    <dbReference type="NCBI Taxonomy" id="1576542"/>
    <lineage>
        <taxon>Eukaryota</taxon>
        <taxon>Fungi</taxon>
        <taxon>Dikarya</taxon>
        <taxon>Ascomycota</taxon>
        <taxon>Pezizomycotina</taxon>
        <taxon>Sordariomycetes</taxon>
        <taxon>Hypocreomycetidae</taxon>
        <taxon>Hypocreales</taxon>
        <taxon>Nectriaceae</taxon>
        <taxon>Thelonectria</taxon>
    </lineage>
</organism>
<evidence type="ECO:0000256" key="1">
    <source>
        <dbReference type="ARBA" id="ARBA00002600"/>
    </source>
</evidence>
<keyword evidence="14" id="KW-1185">Reference proteome</keyword>
<dbReference type="OrthoDB" id="438553at2759"/>
<dbReference type="EMBL" id="JAGPYM010000004">
    <property type="protein sequence ID" value="KAH6895199.1"/>
    <property type="molecule type" value="Genomic_DNA"/>
</dbReference>
<proteinExistence type="inferred from homology"/>
<dbReference type="GO" id="GO:0004729">
    <property type="term" value="F:oxygen-dependent protoporphyrinogen oxidase activity"/>
    <property type="evidence" value="ECO:0007669"/>
    <property type="project" value="UniProtKB-UniRule"/>
</dbReference>
<keyword evidence="5 11" id="KW-0285">Flavoprotein</keyword>
<comment type="pathway">
    <text evidence="2 11">Porphyrin-containing compound metabolism; protoporphyrin-IX biosynthesis; protoporphyrin-IX from protoporphyrinogen-IX: step 1/1.</text>
</comment>
<evidence type="ECO:0000256" key="5">
    <source>
        <dbReference type="ARBA" id="ARBA00022630"/>
    </source>
</evidence>
<keyword evidence="7 11" id="KW-0560">Oxidoreductase</keyword>
<dbReference type="EC" id="1.3.3.4" evidence="4 11"/>
<protein>
    <recommendedName>
        <fullName evidence="4 11">Protoporphyrinogen oxidase</fullName>
        <ecNumber evidence="4 11">1.3.3.4</ecNumber>
    </recommendedName>
</protein>
<dbReference type="InterPro" id="IPR036188">
    <property type="entry name" value="FAD/NAD-bd_sf"/>
</dbReference>
<evidence type="ECO:0000256" key="9">
    <source>
        <dbReference type="ARBA" id="ARBA00023244"/>
    </source>
</evidence>
<comment type="cofactor">
    <cofactor evidence="11">
        <name>FAD</name>
        <dbReference type="ChEBI" id="CHEBI:57692"/>
    </cofactor>
    <text evidence="11">Binds 1 FAD per subunit.</text>
</comment>
<evidence type="ECO:0000313" key="13">
    <source>
        <dbReference type="EMBL" id="KAH6895199.1"/>
    </source>
</evidence>
<dbReference type="PANTHER" id="PTHR42923">
    <property type="entry name" value="PROTOPORPHYRINOGEN OXIDASE"/>
    <property type="match status" value="1"/>
</dbReference>
<name>A0A9P8WDR3_9HYPO</name>
<evidence type="ECO:0000256" key="4">
    <source>
        <dbReference type="ARBA" id="ARBA00012867"/>
    </source>
</evidence>
<dbReference type="AlphaFoldDB" id="A0A9P8WDR3"/>
<dbReference type="GO" id="GO:0006782">
    <property type="term" value="P:protoporphyrinogen IX biosynthetic process"/>
    <property type="evidence" value="ECO:0007669"/>
    <property type="project" value="UniProtKB-UniRule"/>
</dbReference>
<dbReference type="Pfam" id="PF01593">
    <property type="entry name" value="Amino_oxidase"/>
    <property type="match status" value="1"/>
</dbReference>
<comment type="function">
    <text evidence="1 11">Catalyzes the 6-electron oxidation of protoporphyrinogen-IX to form protoporphyrin-IX.</text>
</comment>